<dbReference type="AlphaFoldDB" id="A0A8B6GKR4"/>
<protein>
    <submittedName>
        <fullName evidence="2">Uncharacterized protein</fullName>
    </submittedName>
</protein>
<reference evidence="2" key="1">
    <citation type="submission" date="2018-11" db="EMBL/GenBank/DDBJ databases">
        <authorList>
            <person name="Alioto T."/>
            <person name="Alioto T."/>
        </authorList>
    </citation>
    <scope>NUCLEOTIDE SEQUENCE</scope>
</reference>
<dbReference type="OrthoDB" id="6216522at2759"/>
<proteinExistence type="predicted"/>
<keyword evidence="3" id="KW-1185">Reference proteome</keyword>
<name>A0A8B6GKR4_MYTGA</name>
<feature type="signal peptide" evidence="1">
    <location>
        <begin position="1"/>
        <end position="20"/>
    </location>
</feature>
<keyword evidence="1" id="KW-0732">Signal</keyword>
<organism evidence="2 3">
    <name type="scientific">Mytilus galloprovincialis</name>
    <name type="common">Mediterranean mussel</name>
    <dbReference type="NCBI Taxonomy" id="29158"/>
    <lineage>
        <taxon>Eukaryota</taxon>
        <taxon>Metazoa</taxon>
        <taxon>Spiralia</taxon>
        <taxon>Lophotrochozoa</taxon>
        <taxon>Mollusca</taxon>
        <taxon>Bivalvia</taxon>
        <taxon>Autobranchia</taxon>
        <taxon>Pteriomorphia</taxon>
        <taxon>Mytilida</taxon>
        <taxon>Mytiloidea</taxon>
        <taxon>Mytilidae</taxon>
        <taxon>Mytilinae</taxon>
        <taxon>Mytilus</taxon>
    </lineage>
</organism>
<evidence type="ECO:0000313" key="3">
    <source>
        <dbReference type="Proteomes" id="UP000596742"/>
    </source>
</evidence>
<gene>
    <name evidence="2" type="ORF">MGAL_10B085942</name>
</gene>
<dbReference type="EMBL" id="UYJE01008584">
    <property type="protein sequence ID" value="VDI65098.1"/>
    <property type="molecule type" value="Genomic_DNA"/>
</dbReference>
<evidence type="ECO:0000313" key="2">
    <source>
        <dbReference type="EMBL" id="VDI65098.1"/>
    </source>
</evidence>
<accession>A0A8B6GKR4</accession>
<sequence>MKTIMIPVLLSIFCIVRITAAPTTAESIESSSEPYVNTSSEPTTSINTIYASTSAIKIITEEKNTTWTTIKETTEPTTMTTNTMTSITSEAPSTIITVSNDTSTIDSTTASQTSEPNATTILTTEPYVTRSTSLTTKFVIRSTKHVTTTPNNSTNKLSSCFPITFLSIVVLNFFKLAYYCI</sequence>
<dbReference type="Proteomes" id="UP000596742">
    <property type="component" value="Unassembled WGS sequence"/>
</dbReference>
<feature type="chain" id="PRO_5032805745" evidence="1">
    <location>
        <begin position="21"/>
        <end position="181"/>
    </location>
</feature>
<comment type="caution">
    <text evidence="2">The sequence shown here is derived from an EMBL/GenBank/DDBJ whole genome shotgun (WGS) entry which is preliminary data.</text>
</comment>
<evidence type="ECO:0000256" key="1">
    <source>
        <dbReference type="SAM" id="SignalP"/>
    </source>
</evidence>